<evidence type="ECO:0000256" key="2">
    <source>
        <dbReference type="ARBA" id="ARBA00022801"/>
    </source>
</evidence>
<dbReference type="HAMAP" id="MF_00796">
    <property type="entry name" value="NTPase_1"/>
    <property type="match status" value="1"/>
</dbReference>
<reference evidence="5" key="1">
    <citation type="journal article" date="2016" name="Sci. Rep.">
        <title>Molecular characterization of firefly nuptial gifts: a multi-omics approach sheds light on postcopulatory sexual selection.</title>
        <authorList>
            <person name="Al-Wathiqui N."/>
            <person name="Fallon T.R."/>
            <person name="South A."/>
            <person name="Weng J.K."/>
            <person name="Lewis S.M."/>
        </authorList>
    </citation>
    <scope>NUCLEOTIDE SEQUENCE</scope>
</reference>
<dbReference type="EMBL" id="GEZM01091334">
    <property type="protein sequence ID" value="JAV56903.1"/>
    <property type="molecule type" value="Transcribed_RNA"/>
</dbReference>
<keyword evidence="1" id="KW-0547">Nucleotide-binding</keyword>
<evidence type="ECO:0000313" key="6">
    <source>
        <dbReference type="EMBL" id="KAB0799809.1"/>
    </source>
</evidence>
<keyword evidence="2" id="KW-0378">Hydrolase</keyword>
<dbReference type="PANTHER" id="PTHR43146">
    <property type="entry name" value="CANCER-RELATED NUCLEOSIDE-TRIPHOSPHATASE"/>
    <property type="match status" value="1"/>
</dbReference>
<dbReference type="Pfam" id="PF03266">
    <property type="entry name" value="NTPase_1"/>
    <property type="match status" value="1"/>
</dbReference>
<keyword evidence="3" id="KW-0067">ATP-binding</keyword>
<keyword evidence="8" id="KW-1185">Reference proteome</keyword>
<dbReference type="SMART" id="SM00382">
    <property type="entry name" value="AAA"/>
    <property type="match status" value="1"/>
</dbReference>
<dbReference type="InterPro" id="IPR004948">
    <property type="entry name" value="Nuc-triphosphatase_THEP1"/>
</dbReference>
<dbReference type="Gene3D" id="3.40.50.300">
    <property type="entry name" value="P-loop containing nucleotide triphosphate hydrolases"/>
    <property type="match status" value="1"/>
</dbReference>
<dbReference type="EMBL" id="VVIM01000005">
    <property type="protein sequence ID" value="KAB0799809.1"/>
    <property type="molecule type" value="Genomic_DNA"/>
</dbReference>
<evidence type="ECO:0000313" key="8">
    <source>
        <dbReference type="Proteomes" id="UP000327044"/>
    </source>
</evidence>
<evidence type="ECO:0000313" key="5">
    <source>
        <dbReference type="EMBL" id="JAV56903.1"/>
    </source>
</evidence>
<evidence type="ECO:0000259" key="4">
    <source>
        <dbReference type="SMART" id="SM00382"/>
    </source>
</evidence>
<dbReference type="GO" id="GO:0017111">
    <property type="term" value="F:ribonucleoside triphosphate phosphatase activity"/>
    <property type="evidence" value="ECO:0007669"/>
    <property type="project" value="InterPro"/>
</dbReference>
<dbReference type="InterPro" id="IPR027417">
    <property type="entry name" value="P-loop_NTPase"/>
</dbReference>
<organism evidence="5">
    <name type="scientific">Photinus pyralis</name>
    <name type="common">Common eastern firefly</name>
    <name type="synonym">Lampyris pyralis</name>
    <dbReference type="NCBI Taxonomy" id="7054"/>
    <lineage>
        <taxon>Eukaryota</taxon>
        <taxon>Metazoa</taxon>
        <taxon>Ecdysozoa</taxon>
        <taxon>Arthropoda</taxon>
        <taxon>Hexapoda</taxon>
        <taxon>Insecta</taxon>
        <taxon>Pterygota</taxon>
        <taxon>Neoptera</taxon>
        <taxon>Endopterygota</taxon>
        <taxon>Coleoptera</taxon>
        <taxon>Polyphaga</taxon>
        <taxon>Elateriformia</taxon>
        <taxon>Elateroidea</taxon>
        <taxon>Lampyridae</taxon>
        <taxon>Lampyrinae</taxon>
        <taxon>Photinus</taxon>
    </lineage>
</organism>
<accession>A0A1Y1K683</accession>
<gene>
    <name evidence="7" type="ORF">PPYR_06043</name>
    <name evidence="6" type="ORF">PPYR_07689</name>
</gene>
<dbReference type="OrthoDB" id="446244at2759"/>
<dbReference type="FunCoup" id="A0A1Y1K683">
    <property type="interactions" value="760"/>
</dbReference>
<sequence>MPLTAKHLLITGPPGIGKTTLIQKIHVKLKERGIPVIGFYTEELRNQFKRREGFDVVTLDGKRGRLARTSERVLADDPRTCRVGQYYVFPDEFENLVLPMFKDVKETVLVIDEIGKMELFSKKFAQEVRNVFQRTDLCILATVPIKSGGLPLIEFLTSNNKVLTVSQDNRNTLLNEICDVLEQSMVS</sequence>
<evidence type="ECO:0000256" key="3">
    <source>
        <dbReference type="ARBA" id="ARBA00022840"/>
    </source>
</evidence>
<dbReference type="InterPro" id="IPR003593">
    <property type="entry name" value="AAA+_ATPase"/>
</dbReference>
<dbReference type="EMBL" id="VVIM01000004">
    <property type="protein sequence ID" value="KAB0800303.1"/>
    <property type="molecule type" value="Genomic_DNA"/>
</dbReference>
<dbReference type="PANTHER" id="PTHR43146:SF1">
    <property type="entry name" value="CANCER-RELATED NUCLEOSIDE-TRIPHOSPHATASE"/>
    <property type="match status" value="1"/>
</dbReference>
<evidence type="ECO:0000313" key="7">
    <source>
        <dbReference type="EMBL" id="KAB0800303.1"/>
    </source>
</evidence>
<dbReference type="Proteomes" id="UP000327044">
    <property type="component" value="Unassembled WGS sequence"/>
</dbReference>
<dbReference type="InParanoid" id="A0A1Y1K683"/>
<name>A0A1Y1K683_PHOPY</name>
<dbReference type="GO" id="GO:0005524">
    <property type="term" value="F:ATP binding"/>
    <property type="evidence" value="ECO:0007669"/>
    <property type="project" value="UniProtKB-KW"/>
</dbReference>
<proteinExistence type="inferred from homology"/>
<protein>
    <recommendedName>
        <fullName evidence="4">AAA+ ATPase domain-containing protein</fullName>
    </recommendedName>
</protein>
<reference evidence="6" key="3">
    <citation type="submission" date="2019-08" db="EMBL/GenBank/DDBJ databases">
        <authorList>
            <consortium name="Photinus pyralis genome working group"/>
            <person name="Fallon T.R."/>
            <person name="Sander Lower S.E."/>
            <person name="Weng J.-K."/>
        </authorList>
    </citation>
    <scope>NUCLEOTIDE SEQUENCE</scope>
    <source>
        <strain evidence="6">1611_PpyrPB1</strain>
        <tissue evidence="6">Whole body</tissue>
    </source>
</reference>
<feature type="domain" description="AAA+ ATPase" evidence="4">
    <location>
        <begin position="4"/>
        <end position="173"/>
    </location>
</feature>
<reference evidence="6 8" key="2">
    <citation type="journal article" date="2018" name="Elife">
        <title>Firefly genomes illuminate parallel origins of bioluminescence in beetles.</title>
        <authorList>
            <person name="Fallon T.R."/>
            <person name="Lower S.E."/>
            <person name="Chang C.H."/>
            <person name="Bessho-Uehara M."/>
            <person name="Martin G.J."/>
            <person name="Bewick A.J."/>
            <person name="Behringer M."/>
            <person name="Debat H.J."/>
            <person name="Wong I."/>
            <person name="Day J.C."/>
            <person name="Suvorov A."/>
            <person name="Silva C.J."/>
            <person name="Stanger-Hall K.F."/>
            <person name="Hall D.W."/>
            <person name="Schmitz R.J."/>
            <person name="Nelson D.R."/>
            <person name="Lewis S.M."/>
            <person name="Shigenobu S."/>
            <person name="Bybee S.M."/>
            <person name="Larracuente A.M."/>
            <person name="Oba Y."/>
            <person name="Weng J.K."/>
        </authorList>
    </citation>
    <scope>NUCLEOTIDE SEQUENCE [LARGE SCALE GENOMIC DNA]</scope>
    <source>
        <strain evidence="6">1611_PpyrPB1</strain>
        <tissue evidence="6">Whole body</tissue>
    </source>
</reference>
<dbReference type="AlphaFoldDB" id="A0A1Y1K683"/>
<dbReference type="SUPFAM" id="SSF52540">
    <property type="entry name" value="P-loop containing nucleoside triphosphate hydrolases"/>
    <property type="match status" value="1"/>
</dbReference>
<evidence type="ECO:0000256" key="1">
    <source>
        <dbReference type="ARBA" id="ARBA00022741"/>
    </source>
</evidence>